<dbReference type="SUPFAM" id="SSF55874">
    <property type="entry name" value="ATPase domain of HSP90 chaperone/DNA topoisomerase II/histidine kinase"/>
    <property type="match status" value="1"/>
</dbReference>
<dbReference type="Pfam" id="PF25794">
    <property type="entry name" value="SACS"/>
    <property type="match status" value="1"/>
</dbReference>
<dbReference type="NCBIfam" id="NF047352">
    <property type="entry name" value="P_loop_sacsin"/>
    <property type="match status" value="1"/>
</dbReference>
<dbReference type="PANTHER" id="PTHR32387:SF0">
    <property type="entry name" value="PROTEIN NO VEIN"/>
    <property type="match status" value="1"/>
</dbReference>
<name>A0A246JSW1_9SPHN</name>
<dbReference type="Proteomes" id="UP000197361">
    <property type="component" value="Unassembled WGS sequence"/>
</dbReference>
<evidence type="ECO:0000313" key="3">
    <source>
        <dbReference type="Proteomes" id="UP000197361"/>
    </source>
</evidence>
<evidence type="ECO:0000259" key="1">
    <source>
        <dbReference type="Pfam" id="PF25794"/>
    </source>
</evidence>
<keyword evidence="3" id="KW-1185">Reference proteome</keyword>
<dbReference type="InterPro" id="IPR052957">
    <property type="entry name" value="Auxin_embryo_med"/>
</dbReference>
<sequence>MSVINDVRAEREDLARVLEKHSGIRKIVEDLYPDSAHFIYELLQNAEDRDATEVKFILTPDKLIFEHNGEPFRPQDIYAITDIGEGTKAHDDDKIGRFGVGFKAVFAYSETPHIWSPTFSFKICRLVLPFELEHAPGLRDQTRFEFPFDNPKKTSADAHQEIKTGLSELAETTLLFLPNIESIKWELKDELSGEILRVAHTDSHIEVMKQVDGRTTTSAHYLKFSQPVAGLEKQRVAIAFALDLLPNFQNFTHEKPLSAQLKIVSVPGQVAVFFPAGKETSGLRFHLHAPFVPELSRASIKETPANKPLFEQLAILTASSLHTIRDLGLLSNDFLGVLPNPQDSLGAGYVPIRAAICEAMNDEPLTPTHAKGHAPARTLVQAKSALKDLLSHDDIEFLIDYDDDPPQWAASRALQGTNVEKFMNGLAITDWDIDEFVSCIEENTTEGSWRGVNADFMQWLASKNGEWHQQFYALLAKEADTQSAIWRLKRCRIVRLAEGRYGVGPKCHFPSDSGLKSSAVLWVDDAVYTAGKGKTQQESARKFLEDLGVTSVGEWQFVEAILKDGYTSDSRTLNQREYATHLRRFMKLLDEEPASASLLASHHLFLGKDDRWHQPASIFLDAPYLETGISEYINILGTSNKIFALADAYASMPIDTLKVTRFAEKLGSLTRINITTQQCSNNPKWDYLRDVPGERYTATGINRDYGIRHFKQLTERKSVKLSKLVWDTMRLLPETDYGYDWATHKNPLRATYRMNESNGARFADSVLVHQLRNHAWVPQGEAEFVKPAQARSELLPEGFTFDAGWPWLKAIQFGRNIEAQSAAAEAQAAAVADREKSQNEAAKALGFNDAETARKAAEIPADELNRYHAEWVHRKNFQLPKNEPKNPERRALKVSAQAADAPGKVSEHRTRSVSVGIGAVKQEAEQYLRQQYTNPDGEMICQICSKPLPFRLPDGRHYVEKVEFFDDAEKRHFQNYLALCPNHAAMFQYALGSGDVIHETFLACDDGNLEIILAGSDATIYFTGTHMADLKAIMES</sequence>
<reference evidence="2 3" key="1">
    <citation type="journal article" date="2010" name="Int. J. Syst. Evol. Microbiol.">
        <title>Sphingopyxis bauzanensis sp. nov., a psychrophilic bacterium isolated from soil.</title>
        <authorList>
            <person name="Zhang D.C."/>
            <person name="Liu H.C."/>
            <person name="Xin Y.H."/>
            <person name="Zhou Y.G."/>
            <person name="Schinner F."/>
            <person name="Margesin R."/>
        </authorList>
    </citation>
    <scope>NUCLEOTIDE SEQUENCE [LARGE SCALE GENOMIC DNA]</scope>
    <source>
        <strain evidence="2 3">DSM 22271</strain>
    </source>
</reference>
<dbReference type="OrthoDB" id="9802640at2"/>
<dbReference type="AlphaFoldDB" id="A0A246JSW1"/>
<feature type="domain" description="Sacsin/Nov" evidence="1">
    <location>
        <begin position="24"/>
        <end position="116"/>
    </location>
</feature>
<dbReference type="InterPro" id="IPR058210">
    <property type="entry name" value="SACS/Nov_dom"/>
</dbReference>
<evidence type="ECO:0000313" key="2">
    <source>
        <dbReference type="EMBL" id="OWQ96058.1"/>
    </source>
</evidence>
<comment type="caution">
    <text evidence="2">The sequence shown here is derived from an EMBL/GenBank/DDBJ whole genome shotgun (WGS) entry which is preliminary data.</text>
</comment>
<organism evidence="2 3">
    <name type="scientific">Sphingopyxis bauzanensis</name>
    <dbReference type="NCBI Taxonomy" id="651663"/>
    <lineage>
        <taxon>Bacteria</taxon>
        <taxon>Pseudomonadati</taxon>
        <taxon>Pseudomonadota</taxon>
        <taxon>Alphaproteobacteria</taxon>
        <taxon>Sphingomonadales</taxon>
        <taxon>Sphingomonadaceae</taxon>
        <taxon>Sphingopyxis</taxon>
    </lineage>
</organism>
<accession>A0A246JSW1</accession>
<dbReference type="InterPro" id="IPR036890">
    <property type="entry name" value="HATPase_C_sf"/>
</dbReference>
<proteinExistence type="predicted"/>
<dbReference type="EMBL" id="NISK01000003">
    <property type="protein sequence ID" value="OWQ96058.1"/>
    <property type="molecule type" value="Genomic_DNA"/>
</dbReference>
<gene>
    <name evidence="2" type="ORF">CDQ92_15125</name>
</gene>
<protein>
    <recommendedName>
        <fullName evidence="1">Sacsin/Nov domain-containing protein</fullName>
    </recommendedName>
</protein>
<dbReference type="RefSeq" id="WP_088442151.1">
    <property type="nucleotide sequence ID" value="NZ_BMMC01000009.1"/>
</dbReference>
<dbReference type="PANTHER" id="PTHR32387">
    <property type="entry name" value="WU:FJ29H11"/>
    <property type="match status" value="1"/>
</dbReference>
<dbReference type="Gene3D" id="3.30.565.10">
    <property type="entry name" value="Histidine kinase-like ATPase, C-terminal domain"/>
    <property type="match status" value="1"/>
</dbReference>